<gene>
    <name evidence="2" type="ORF">CWE08_02040</name>
</gene>
<evidence type="ECO:0000313" key="3">
    <source>
        <dbReference type="Proteomes" id="UP000288395"/>
    </source>
</evidence>
<feature type="domain" description="Glycosyltransferase 2-like" evidence="1">
    <location>
        <begin position="13"/>
        <end position="110"/>
    </location>
</feature>
<evidence type="ECO:0000259" key="1">
    <source>
        <dbReference type="Pfam" id="PF00535"/>
    </source>
</evidence>
<protein>
    <recommendedName>
        <fullName evidence="1">Glycosyltransferase 2-like domain-containing protein</fullName>
    </recommendedName>
</protein>
<dbReference type="Gene3D" id="3.90.550.10">
    <property type="entry name" value="Spore Coat Polysaccharide Biosynthesis Protein SpsA, Chain A"/>
    <property type="match status" value="1"/>
</dbReference>
<dbReference type="Pfam" id="PF00535">
    <property type="entry name" value="Glycos_transf_2"/>
    <property type="match status" value="1"/>
</dbReference>
<sequence>MNAVTKQSATMDVFVFSFNRGQFLRNCIRSVQTHWPRVNITVVDDRSDDKETQAVLSELKAEGVQVLLAPEKSFTKRHGGLYNNMQLALEIATERSTEYALFLQDDMQVVRDIDEADTDYIPAFFNEYPQAAFLHPLFLKGARKRRDQAITYLSGKLPVYFRKKRENKTPRGISYSDCFIAHIPRLRQASWQFQGSEVSNARQAERLFGDMGFMLHPIAMYLPEVPVYRGKRKTRWVELAQERGGESPNAFLPLHGAALKRLKERNVKQQLPVAEHYLKTTRAAKKPFRYSQINAFPVLRVLHKIEQIIKKR</sequence>
<evidence type="ECO:0000313" key="2">
    <source>
        <dbReference type="EMBL" id="RUO23450.1"/>
    </source>
</evidence>
<dbReference type="OrthoDB" id="8350085at2"/>
<reference evidence="3" key="1">
    <citation type="journal article" date="2018" name="Front. Microbiol.">
        <title>Genome-Based Analysis Reveals the Taxonomy and Diversity of the Family Idiomarinaceae.</title>
        <authorList>
            <person name="Liu Y."/>
            <person name="Lai Q."/>
            <person name="Shao Z."/>
        </authorList>
    </citation>
    <scope>NUCLEOTIDE SEQUENCE [LARGE SCALE GENOMIC DNA]</scope>
    <source>
        <strain evidence="3">GBPy7</strain>
    </source>
</reference>
<accession>A0A432W2L4</accession>
<dbReference type="InterPro" id="IPR029044">
    <property type="entry name" value="Nucleotide-diphossugar_trans"/>
</dbReference>
<dbReference type="Proteomes" id="UP000288395">
    <property type="component" value="Unassembled WGS sequence"/>
</dbReference>
<keyword evidence="3" id="KW-1185">Reference proteome</keyword>
<proteinExistence type="predicted"/>
<dbReference type="RefSeq" id="WP_126765109.1">
    <property type="nucleotide sequence ID" value="NZ_PIPJ01000001.1"/>
</dbReference>
<name>A0A432W2L4_9GAMM</name>
<dbReference type="AlphaFoldDB" id="A0A432W2L4"/>
<organism evidence="2 3">
    <name type="scientific">Aliidiomarina iranensis</name>
    <dbReference type="NCBI Taxonomy" id="1434071"/>
    <lineage>
        <taxon>Bacteria</taxon>
        <taxon>Pseudomonadati</taxon>
        <taxon>Pseudomonadota</taxon>
        <taxon>Gammaproteobacteria</taxon>
        <taxon>Alteromonadales</taxon>
        <taxon>Idiomarinaceae</taxon>
        <taxon>Aliidiomarina</taxon>
    </lineage>
</organism>
<dbReference type="InterPro" id="IPR001173">
    <property type="entry name" value="Glyco_trans_2-like"/>
</dbReference>
<comment type="caution">
    <text evidence="2">The sequence shown here is derived from an EMBL/GenBank/DDBJ whole genome shotgun (WGS) entry which is preliminary data.</text>
</comment>
<dbReference type="SUPFAM" id="SSF53448">
    <property type="entry name" value="Nucleotide-diphospho-sugar transferases"/>
    <property type="match status" value="1"/>
</dbReference>
<dbReference type="EMBL" id="PIPJ01000001">
    <property type="protein sequence ID" value="RUO23450.1"/>
    <property type="molecule type" value="Genomic_DNA"/>
</dbReference>
<dbReference type="CDD" id="cd00761">
    <property type="entry name" value="Glyco_tranf_GTA_type"/>
    <property type="match status" value="1"/>
</dbReference>